<evidence type="ECO:0000313" key="3">
    <source>
        <dbReference type="Proteomes" id="UP001289135"/>
    </source>
</evidence>
<sequence>MIKNIDLINQEFIDKKENLFDNIDNNTYHDIYKYNNENDLNYEVYDTYKMSDSFQKEFDNQKSQELSDNLTSLVRCWHIKRNDGIIIGFTEYDCDIKIDGIKYIARSGNSASAFLSSMGCKTDNMDITCALNNDLITSDDIIAGKYDFAEIISFILDLKKYYKFININQNFTKNKSNIKKNNTNSNNTNSFKFCIKKGIIGKIEIHGQQFIAEVKGLTQNFLSDIGEVYSPLCRVKFCDKKCSLKIEKYLISDMIISGLESYSIFKSQSLHDYFTNFSNLNTNNFFNLNNDSKNKNLLKIISNGYIKFKSGKNINIEFEIKSVSYKGEIMLHLAPFHQVNLGDLFDIYCGCDKSFSTCSKVFNNALNFRGEPHIPSPNDIISSF</sequence>
<dbReference type="InterPro" id="IPR018964">
    <property type="entry name" value="Phage_phiJL001_Gp84_C"/>
</dbReference>
<gene>
    <name evidence="2" type="ORF">Lyticum_00086</name>
</gene>
<organism evidence="2 3">
    <name type="scientific">Lyticum sinuosum</name>
    <dbReference type="NCBI Taxonomy" id="1332059"/>
    <lineage>
        <taxon>Bacteria</taxon>
        <taxon>Pseudomonadati</taxon>
        <taxon>Pseudomonadota</taxon>
        <taxon>Alphaproteobacteria</taxon>
        <taxon>Rickettsiales</taxon>
        <taxon>Lyticum</taxon>
    </lineage>
</organism>
<feature type="domain" description="Bacteriophage phiJL001 Gp84 C-terminal" evidence="1">
    <location>
        <begin position="302"/>
        <end position="376"/>
    </location>
</feature>
<reference evidence="2" key="1">
    <citation type="submission" date="2023-02" db="EMBL/GenBank/DDBJ databases">
        <title>Host association and intracellularity evolved multiple times independently in the Rickettsiales.</title>
        <authorList>
            <person name="Castelli M."/>
            <person name="Nardi T."/>
            <person name="Gammuto L."/>
            <person name="Bellinzona G."/>
            <person name="Sabaneyeva E."/>
            <person name="Potekhin A."/>
            <person name="Serra V."/>
            <person name="Petroni G."/>
            <person name="Sassera D."/>
        </authorList>
    </citation>
    <scope>NUCLEOTIDE SEQUENCE</scope>
    <source>
        <strain evidence="2">USBL-36I1</strain>
    </source>
</reference>
<comment type="caution">
    <text evidence="2">The sequence shown here is derived from an EMBL/GenBank/DDBJ whole genome shotgun (WGS) entry which is preliminary data.</text>
</comment>
<keyword evidence="3" id="KW-1185">Reference proteome</keyword>
<accession>A0AAE4VJ22</accession>
<protein>
    <submittedName>
        <fullName evidence="2">DUF2163 domain-containing prophage protein</fullName>
    </submittedName>
</protein>
<evidence type="ECO:0000313" key="2">
    <source>
        <dbReference type="EMBL" id="MDZ5760930.1"/>
    </source>
</evidence>
<dbReference type="RefSeq" id="WP_322498365.1">
    <property type="nucleotide sequence ID" value="NZ_JARGYU010000001.1"/>
</dbReference>
<name>A0AAE4VJ22_9RICK</name>
<dbReference type="Proteomes" id="UP001289135">
    <property type="component" value="Unassembled WGS sequence"/>
</dbReference>
<evidence type="ECO:0000259" key="1">
    <source>
        <dbReference type="Pfam" id="PF09356"/>
    </source>
</evidence>
<proteinExistence type="predicted"/>
<dbReference type="Pfam" id="PF09356">
    <property type="entry name" value="Phage_BR0599"/>
    <property type="match status" value="1"/>
</dbReference>
<dbReference type="Pfam" id="PF09931">
    <property type="entry name" value="Phage_phiJL001_Gp84_N"/>
    <property type="match status" value="1"/>
</dbReference>
<dbReference type="AlphaFoldDB" id="A0AAE4VJ22"/>
<dbReference type="EMBL" id="JARGYU010000001">
    <property type="protein sequence ID" value="MDZ5760930.1"/>
    <property type="molecule type" value="Genomic_DNA"/>
</dbReference>